<dbReference type="STRING" id="44742.AXF13_13780"/>
<reference evidence="2" key="1">
    <citation type="submission" date="2016-02" db="EMBL/GenBank/DDBJ databases">
        <authorList>
            <person name="Holder M.E."/>
            <person name="Ajami N.J."/>
            <person name="Petrosino J.F."/>
        </authorList>
    </citation>
    <scope>NUCLEOTIDE SEQUENCE [LARGE SCALE GENOMIC DNA]</scope>
    <source>
        <strain evidence="2">CCUG 45958</strain>
    </source>
</reference>
<proteinExistence type="predicted"/>
<sequence length="388" mass="42291">MQQCTLYMTLASRDDFFPLLARLLSGWSLENRGDTLIAARRKLLSRRHIAFHLKSRDADGGSFTEMMQGMHDFFAAIPTDKESLKQSLLAQIKVFTLCVGVVADKDMDDATFGAVMTVAGEGHGLIFLPPADLYTADGATVFNADGESDFDSWTVTAPAALLVPPKATASGEARKERSNKCLAAEGVPVCAALPPIVGDAAYLPRSVEEVAQRTLGILLTSVFAELVSSRGVEAARASIADLLEQYSARDFLSPGERAFISGPAPEGKSLADFTWRYECAWVGLWALGLVDTLAYPRAVCDVGGMAAMVRGCGDYPGFLRSCRLRAPSRILDEADRIYRYDWACADARVNGRDAPAGLDPGVVVERHRMFNWLIRYMDAAWDDVRTDT</sequence>
<keyword evidence="2" id="KW-1185">Reference proteome</keyword>
<gene>
    <name evidence="1" type="ORF">AXF13_13780</name>
</gene>
<name>A0A0X8JM28_9BACT</name>
<protein>
    <recommendedName>
        <fullName evidence="3">DUF4272 domain-containing protein</fullName>
    </recommendedName>
</protein>
<dbReference type="Pfam" id="PF14094">
    <property type="entry name" value="DUF4272"/>
    <property type="match status" value="1"/>
</dbReference>
<dbReference type="EMBL" id="CP014229">
    <property type="protein sequence ID" value="AMD91107.1"/>
    <property type="molecule type" value="Genomic_DNA"/>
</dbReference>
<evidence type="ECO:0000313" key="2">
    <source>
        <dbReference type="Proteomes" id="UP000069241"/>
    </source>
</evidence>
<evidence type="ECO:0000313" key="1">
    <source>
        <dbReference type="EMBL" id="AMD91107.1"/>
    </source>
</evidence>
<dbReference type="AlphaFoldDB" id="A0A0X8JM28"/>
<organism evidence="1 2">
    <name type="scientific">Desulfovibrio fairfieldensis</name>
    <dbReference type="NCBI Taxonomy" id="44742"/>
    <lineage>
        <taxon>Bacteria</taxon>
        <taxon>Pseudomonadati</taxon>
        <taxon>Thermodesulfobacteriota</taxon>
        <taxon>Desulfovibrionia</taxon>
        <taxon>Desulfovibrionales</taxon>
        <taxon>Desulfovibrionaceae</taxon>
        <taxon>Desulfovibrio</taxon>
    </lineage>
</organism>
<dbReference type="InterPro" id="IPR025368">
    <property type="entry name" value="DUF4272"/>
</dbReference>
<dbReference type="Proteomes" id="UP000069241">
    <property type="component" value="Chromosome"/>
</dbReference>
<evidence type="ECO:0008006" key="3">
    <source>
        <dbReference type="Google" id="ProtNLM"/>
    </source>
</evidence>
<accession>A0A0X8JM28</accession>
<dbReference type="KEGG" id="dfi:AXF13_13780"/>